<feature type="compositionally biased region" description="Basic and acidic residues" evidence="1">
    <location>
        <begin position="13"/>
        <end position="24"/>
    </location>
</feature>
<accession>A0A8H6DUT7</accession>
<comment type="caution">
    <text evidence="2">The sequence shown here is derived from an EMBL/GenBank/DDBJ whole genome shotgun (WGS) entry which is preliminary data.</text>
</comment>
<feature type="compositionally biased region" description="Low complexity" evidence="1">
    <location>
        <begin position="276"/>
        <end position="288"/>
    </location>
</feature>
<sequence length="1005" mass="107246">MDKIKNVLHGHKKDQGQDVTHDPHQPASTNETSVFPSFHRHSVANTKHSQQHPTHDEISSSRQGKHAPPGQPLYNIKTTSGAPYTELAKPGTLERLQGHNSHGKPEQIGTDGPLDTDKVQSPVNNGASPAGALRPDPHPHGHTQEASIASIKSGVIGFGPTESQGHAAMSMHNPTQSNMTEGQVVGGGSPGTAGMTQGKSVQPSGGPETHPQTSVVDNPPAGTTVSSYTDEQQPFENTLRQESYINDTDRSFPLAGGVASNPQESPNHGSHGRKGLAGAAAAATVLGASHAISKSEEKDVKRQGAETHQATYGDAPSATTPSTTVPPSTTQTGSGIPSQPESSHHHTGIAAATAVASGSSLPPSSTQEKRLETDNNGTILPTTEPIGDCERPIIPRLESRHRHIPGEYIATPSDESNLFLHYDPVIESTSNHADANEPVQAPSVATISNSEEPPEDPVSTTGTHELRHTGTLEEPRPKSAGDNHHTRDAAIAGGLLAGTAGLGAHAASKDHEARDTESRSLLYEDSQPYSGKGLDPRVLGDELKMEEQRFNPQAKAHHGSDPTISGPPVSHDPSRDSTLAGVGATHHGAQDAVDVYSSHKMTQLGASMPEQRYDPTASSARASNPIAPRSQYDYNNPTILGNVNQTDPNDHVNRNAAFTGAGLAGAALGAGAYTREPHAHDAQDLSLRQKKDYASHAQGGPVAQPMYSTQDTSQTSWPLRDSPTHVSGPTQGTIAPHNTHVQDPDIQSYGAVQDPVHKGHDTRNAALLGGAVGAAGLGSAAYANDRHQDQDRRESNDHLKKTSLDHEKGQHHRERDFDKENETEEKKKHRLLGFLHRDKSRKEKSSASPESSPRQSKDYSPRHSKEDSEDPDSPRWKGKHLLHKDPPKGHPAREVLEQSHHSDPYAVGKKQHVGTDGPISDPYSISGDRETRHGAYGTHPTSDFTQNSTVLEPHTDLPMNAQQYGTGARGTEGNRAIHGQHEHPGTMPGQSVTNWEAVRKADTPY</sequence>
<dbReference type="Proteomes" id="UP000624244">
    <property type="component" value="Unassembled WGS sequence"/>
</dbReference>
<feature type="compositionally biased region" description="Basic and acidic residues" evidence="1">
    <location>
        <begin position="507"/>
        <end position="518"/>
    </location>
</feature>
<evidence type="ECO:0000256" key="1">
    <source>
        <dbReference type="SAM" id="MobiDB-lite"/>
    </source>
</evidence>
<protein>
    <submittedName>
        <fullName evidence="2">Uncharacterized protein</fullName>
    </submittedName>
</protein>
<feature type="compositionally biased region" description="Basic and acidic residues" evidence="1">
    <location>
        <begin position="835"/>
        <end position="845"/>
    </location>
</feature>
<feature type="compositionally biased region" description="Polar residues" evidence="1">
    <location>
        <begin position="210"/>
        <end position="246"/>
    </location>
</feature>
<feature type="region of interest" description="Disordered" evidence="1">
    <location>
        <begin position="551"/>
        <end position="582"/>
    </location>
</feature>
<feature type="region of interest" description="Disordered" evidence="1">
    <location>
        <begin position="444"/>
        <end position="486"/>
    </location>
</feature>
<feature type="compositionally biased region" description="Basic and acidic residues" evidence="1">
    <location>
        <begin position="855"/>
        <end position="866"/>
    </location>
</feature>
<feature type="region of interest" description="Disordered" evidence="1">
    <location>
        <begin position="1"/>
        <end position="390"/>
    </location>
</feature>
<feature type="compositionally biased region" description="Polar residues" evidence="1">
    <location>
        <begin position="356"/>
        <end position="366"/>
    </location>
</feature>
<feature type="compositionally biased region" description="Polar residues" evidence="1">
    <location>
        <begin position="26"/>
        <end position="35"/>
    </location>
</feature>
<feature type="compositionally biased region" description="Polar residues" evidence="1">
    <location>
        <begin position="172"/>
        <end position="181"/>
    </location>
</feature>
<evidence type="ECO:0000313" key="3">
    <source>
        <dbReference type="Proteomes" id="UP000624244"/>
    </source>
</evidence>
<feature type="compositionally biased region" description="Polar residues" evidence="1">
    <location>
        <begin position="939"/>
        <end position="950"/>
    </location>
</feature>
<feature type="compositionally biased region" description="Polar residues" evidence="1">
    <location>
        <begin position="43"/>
        <end position="52"/>
    </location>
</feature>
<feature type="region of interest" description="Disordered" evidence="1">
    <location>
        <begin position="784"/>
        <end position="1005"/>
    </location>
</feature>
<feature type="compositionally biased region" description="Polar residues" evidence="1">
    <location>
        <begin position="706"/>
        <end position="717"/>
    </location>
</feature>
<reference evidence="2" key="1">
    <citation type="submission" date="2019-11" db="EMBL/GenBank/DDBJ databases">
        <title>Bipolaris sorokiniana Genome sequencing.</title>
        <authorList>
            <person name="Wang H."/>
        </authorList>
    </citation>
    <scope>NUCLEOTIDE SEQUENCE</scope>
</reference>
<feature type="compositionally biased region" description="Basic and acidic residues" evidence="1">
    <location>
        <begin position="464"/>
        <end position="486"/>
    </location>
</feature>
<proteinExistence type="predicted"/>
<feature type="compositionally biased region" description="Low complexity" evidence="1">
    <location>
        <begin position="316"/>
        <end position="334"/>
    </location>
</feature>
<gene>
    <name evidence="2" type="ORF">GGP41_006162</name>
</gene>
<name>A0A8H6DUT7_COCSA</name>
<feature type="region of interest" description="Disordered" evidence="1">
    <location>
        <begin position="506"/>
        <end position="537"/>
    </location>
</feature>
<feature type="compositionally biased region" description="Polar residues" evidence="1">
    <location>
        <begin position="194"/>
        <end position="203"/>
    </location>
</feature>
<feature type="compositionally biased region" description="Basic and acidic residues" evidence="1">
    <location>
        <begin position="883"/>
        <end position="903"/>
    </location>
</feature>
<feature type="compositionally biased region" description="Basic residues" evidence="1">
    <location>
        <begin position="1"/>
        <end position="12"/>
    </location>
</feature>
<feature type="compositionally biased region" description="Polar residues" evidence="1">
    <location>
        <begin position="724"/>
        <end position="733"/>
    </location>
</feature>
<evidence type="ECO:0000313" key="2">
    <source>
        <dbReference type="EMBL" id="KAF5849241.1"/>
    </source>
</evidence>
<feature type="compositionally biased region" description="Basic and acidic residues" evidence="1">
    <location>
        <begin position="293"/>
        <end position="305"/>
    </location>
</feature>
<feature type="region of interest" description="Disordered" evidence="1">
    <location>
        <begin position="691"/>
        <end position="745"/>
    </location>
</feature>
<organism evidence="2 3">
    <name type="scientific">Cochliobolus sativus</name>
    <name type="common">Common root rot and spot blotch fungus</name>
    <name type="synonym">Bipolaris sorokiniana</name>
    <dbReference type="NCBI Taxonomy" id="45130"/>
    <lineage>
        <taxon>Eukaryota</taxon>
        <taxon>Fungi</taxon>
        <taxon>Dikarya</taxon>
        <taxon>Ascomycota</taxon>
        <taxon>Pezizomycotina</taxon>
        <taxon>Dothideomycetes</taxon>
        <taxon>Pleosporomycetidae</taxon>
        <taxon>Pleosporales</taxon>
        <taxon>Pleosporineae</taxon>
        <taxon>Pleosporaceae</taxon>
        <taxon>Bipolaris</taxon>
    </lineage>
</organism>
<dbReference type="EMBL" id="WNKQ01000009">
    <property type="protein sequence ID" value="KAF5849241.1"/>
    <property type="molecule type" value="Genomic_DNA"/>
</dbReference>
<feature type="compositionally biased region" description="Basic and acidic residues" evidence="1">
    <location>
        <begin position="784"/>
        <end position="826"/>
    </location>
</feature>
<feature type="region of interest" description="Disordered" evidence="1">
    <location>
        <begin position="609"/>
        <end position="633"/>
    </location>
</feature>
<dbReference type="AlphaFoldDB" id="A0A8H6DUT7"/>